<gene>
    <name evidence="2" type="ORF">JVT61DRAFT_14526</name>
</gene>
<organism evidence="2 3">
    <name type="scientific">Boletus reticuloceps</name>
    <dbReference type="NCBI Taxonomy" id="495285"/>
    <lineage>
        <taxon>Eukaryota</taxon>
        <taxon>Fungi</taxon>
        <taxon>Dikarya</taxon>
        <taxon>Basidiomycota</taxon>
        <taxon>Agaricomycotina</taxon>
        <taxon>Agaricomycetes</taxon>
        <taxon>Agaricomycetidae</taxon>
        <taxon>Boletales</taxon>
        <taxon>Boletineae</taxon>
        <taxon>Boletaceae</taxon>
        <taxon>Boletoideae</taxon>
        <taxon>Boletus</taxon>
    </lineage>
</organism>
<protein>
    <submittedName>
        <fullName evidence="2">Uncharacterized protein</fullName>
    </submittedName>
</protein>
<name>A0A8I3AAA1_9AGAM</name>
<proteinExistence type="predicted"/>
<accession>A0A8I3AAA1</accession>
<dbReference type="EMBL" id="JAGFBS010000008">
    <property type="protein sequence ID" value="KAG6377753.1"/>
    <property type="molecule type" value="Genomic_DNA"/>
</dbReference>
<dbReference type="Proteomes" id="UP000683000">
    <property type="component" value="Unassembled WGS sequence"/>
</dbReference>
<evidence type="ECO:0000313" key="2">
    <source>
        <dbReference type="EMBL" id="KAG6377753.1"/>
    </source>
</evidence>
<keyword evidence="1" id="KW-1133">Transmembrane helix</keyword>
<keyword evidence="1" id="KW-0472">Membrane</keyword>
<keyword evidence="1" id="KW-0812">Transmembrane</keyword>
<dbReference type="AlphaFoldDB" id="A0A8I3AAA1"/>
<sequence length="80" mass="8914">MDLTHLFGSSVKTLSERVVLDSIEGATNAGLLAFLIAISLNVVYYLTVKDVALPPFQQSPHRTHSLDGVLWWTRCHGYEN</sequence>
<keyword evidence="3" id="KW-1185">Reference proteome</keyword>
<evidence type="ECO:0000313" key="3">
    <source>
        <dbReference type="Proteomes" id="UP000683000"/>
    </source>
</evidence>
<reference evidence="2" key="1">
    <citation type="submission" date="2021-03" db="EMBL/GenBank/DDBJ databases">
        <title>Evolutionary innovations through gain and loss of genes in the ectomycorrhizal Boletales.</title>
        <authorList>
            <person name="Wu G."/>
            <person name="Miyauchi S."/>
            <person name="Morin E."/>
            <person name="Yang Z.-L."/>
            <person name="Xu J."/>
            <person name="Martin F.M."/>
        </authorList>
    </citation>
    <scope>NUCLEOTIDE SEQUENCE</scope>
    <source>
        <strain evidence="2">BR01</strain>
    </source>
</reference>
<feature type="transmembrane region" description="Helical" evidence="1">
    <location>
        <begin position="29"/>
        <end position="48"/>
    </location>
</feature>
<evidence type="ECO:0000256" key="1">
    <source>
        <dbReference type="SAM" id="Phobius"/>
    </source>
</evidence>
<comment type="caution">
    <text evidence="2">The sequence shown here is derived from an EMBL/GenBank/DDBJ whole genome shotgun (WGS) entry which is preliminary data.</text>
</comment>